<dbReference type="SMART" id="SM00119">
    <property type="entry name" value="HECTc"/>
    <property type="match status" value="1"/>
</dbReference>
<dbReference type="InterPro" id="IPR035983">
    <property type="entry name" value="Hect_E3_ubiquitin_ligase"/>
</dbReference>
<protein>
    <recommendedName>
        <fullName evidence="3">HECT-type E3 ubiquitin transferase</fullName>
        <ecNumber evidence="3">2.3.2.26</ecNumber>
    </recommendedName>
</protein>
<dbReference type="OrthoDB" id="5964629at2759"/>
<dbReference type="GO" id="GO:0061630">
    <property type="term" value="F:ubiquitin protein ligase activity"/>
    <property type="evidence" value="ECO:0007669"/>
    <property type="project" value="UniProtKB-EC"/>
</dbReference>
<evidence type="ECO:0000256" key="4">
    <source>
        <dbReference type="ARBA" id="ARBA00022679"/>
    </source>
</evidence>
<dbReference type="GO" id="GO:0006511">
    <property type="term" value="P:ubiquitin-dependent protein catabolic process"/>
    <property type="evidence" value="ECO:0007669"/>
    <property type="project" value="TreeGrafter"/>
</dbReference>
<proteinExistence type="predicted"/>
<dbReference type="InterPro" id="IPR050409">
    <property type="entry name" value="E3_ubiq-protein_ligase"/>
</dbReference>
<dbReference type="Proteomes" id="UP001152795">
    <property type="component" value="Unassembled WGS sequence"/>
</dbReference>
<name>A0A7D9IQ81_PARCT</name>
<evidence type="ECO:0000256" key="3">
    <source>
        <dbReference type="ARBA" id="ARBA00012485"/>
    </source>
</evidence>
<evidence type="ECO:0000256" key="2">
    <source>
        <dbReference type="ARBA" id="ARBA00004906"/>
    </source>
</evidence>
<dbReference type="GO" id="GO:0016567">
    <property type="term" value="P:protein ubiquitination"/>
    <property type="evidence" value="ECO:0007669"/>
    <property type="project" value="TreeGrafter"/>
</dbReference>
<evidence type="ECO:0000256" key="1">
    <source>
        <dbReference type="ARBA" id="ARBA00000885"/>
    </source>
</evidence>
<keyword evidence="5" id="KW-0833">Ubl conjugation pathway</keyword>
<dbReference type="EC" id="2.3.2.26" evidence="3"/>
<evidence type="ECO:0000259" key="6">
    <source>
        <dbReference type="SMART" id="SM00119"/>
    </source>
</evidence>
<dbReference type="GO" id="GO:0005737">
    <property type="term" value="C:cytoplasm"/>
    <property type="evidence" value="ECO:0007669"/>
    <property type="project" value="TreeGrafter"/>
</dbReference>
<dbReference type="SUPFAM" id="SSF56204">
    <property type="entry name" value="Hect, E3 ligase catalytic domain"/>
    <property type="match status" value="1"/>
</dbReference>
<dbReference type="Gene3D" id="3.90.1750.10">
    <property type="entry name" value="Hect, E3 ligase catalytic domains"/>
    <property type="match status" value="1"/>
</dbReference>
<comment type="pathway">
    <text evidence="2">Protein modification; protein ubiquitination.</text>
</comment>
<gene>
    <name evidence="7" type="ORF">PACLA_8A055806</name>
</gene>
<evidence type="ECO:0000313" key="7">
    <source>
        <dbReference type="EMBL" id="CAB4014668.1"/>
    </source>
</evidence>
<keyword evidence="7" id="KW-0436">Ligase</keyword>
<evidence type="ECO:0000313" key="8">
    <source>
        <dbReference type="Proteomes" id="UP001152795"/>
    </source>
</evidence>
<dbReference type="PANTHER" id="PTHR11254">
    <property type="entry name" value="HECT DOMAIN UBIQUITIN-PROTEIN LIGASE"/>
    <property type="match status" value="1"/>
</dbReference>
<organism evidence="7 8">
    <name type="scientific">Paramuricea clavata</name>
    <name type="common">Red gorgonian</name>
    <name type="synonym">Violescent sea-whip</name>
    <dbReference type="NCBI Taxonomy" id="317549"/>
    <lineage>
        <taxon>Eukaryota</taxon>
        <taxon>Metazoa</taxon>
        <taxon>Cnidaria</taxon>
        <taxon>Anthozoa</taxon>
        <taxon>Octocorallia</taxon>
        <taxon>Malacalcyonacea</taxon>
        <taxon>Plexauridae</taxon>
        <taxon>Paramuricea</taxon>
    </lineage>
</organism>
<dbReference type="PANTHER" id="PTHR11254:SF440">
    <property type="entry name" value="E3 UBIQUITIN-PROTEIN LIGASE NEDD-4"/>
    <property type="match status" value="1"/>
</dbReference>
<comment type="catalytic activity">
    <reaction evidence="1">
        <text>S-ubiquitinyl-[E2 ubiquitin-conjugating enzyme]-L-cysteine + [acceptor protein]-L-lysine = [E2 ubiquitin-conjugating enzyme]-L-cysteine + N(6)-ubiquitinyl-[acceptor protein]-L-lysine.</text>
        <dbReference type="EC" id="2.3.2.26"/>
    </reaction>
</comment>
<accession>A0A7D9IQ81</accession>
<dbReference type="Gene3D" id="3.30.2410.10">
    <property type="entry name" value="Hect, E3 ligase catalytic domain"/>
    <property type="match status" value="1"/>
</dbReference>
<sequence length="732" mass="81813">MNTDEINSARSALLQVAERLRQQATANQVENASRHNQSHQTQPGVSQLTTVQPDANNPPRISSSTAVGNAQVNEHRKLFGYAARGKQPKKGKSFAKQKVQTCSLKFVCLASRSAVKPPTTIKERTMLANAGLGDGTVTFHVDGNSSHLHEKLLEAFPKLFSAGYELFLFDRSGENSSFCHLKPPYLPKKLKEVAGQCKIYIKPLQKDLLDSNDNEDIEDDVGPLISCVVCETMVPMNLIDDHHQSIHDGQPKHKKKRAEPCIYNMLQKGDGGECSRSYEIKDALHNLVPTASHDEIDSALSNACGNADEAAEQLLALQDDENADDLEISTSTSLIMEKLSGNDQMDNSDETNRTLTLEDFRRDNVDESLSRQRFTVSREDGLDELKKDILGCYKSPQVKLRAKLRVKFEGEEGVGSGPVREFLLCAMKIVEDGVEKGGKPLLFFEGEEDHNVPIHDQALRCTGAFRAIGRIIGHSILHEGPVIYGLSPAVVQYWRVTANGIDDDSSLESLPLSMHDIPDIDLRGYINELENLPLDEVTPVELKDALAPYIFESGLDIDMLYRNRNLIIQGLVIYNVIHKRKRELDDIARGMNEVKLHAFIGECLPETLEVIFPISGKRRIAAEHVKDAVTFEESVGHEDTIMLFYQYLCDLEKYETGKPSITDLCCFWTATNNLPPRKSDLLVKFDDGQNLFPFAETCFMSMVLPTVHKSYEDFKKYMDIALNHGSMGLHHS</sequence>
<reference evidence="7" key="1">
    <citation type="submission" date="2020-04" db="EMBL/GenBank/DDBJ databases">
        <authorList>
            <person name="Alioto T."/>
            <person name="Alioto T."/>
            <person name="Gomez Garrido J."/>
        </authorList>
    </citation>
    <scope>NUCLEOTIDE SEQUENCE</scope>
    <source>
        <strain evidence="7">A484AB</strain>
    </source>
</reference>
<feature type="domain" description="HECT" evidence="6">
    <location>
        <begin position="393"/>
        <end position="732"/>
    </location>
</feature>
<dbReference type="EMBL" id="CACRXK020008400">
    <property type="protein sequence ID" value="CAB4014668.1"/>
    <property type="molecule type" value="Genomic_DNA"/>
</dbReference>
<keyword evidence="8" id="KW-1185">Reference proteome</keyword>
<dbReference type="Pfam" id="PF00632">
    <property type="entry name" value="HECT"/>
    <property type="match status" value="1"/>
</dbReference>
<keyword evidence="4" id="KW-0808">Transferase</keyword>
<comment type="caution">
    <text evidence="7">The sequence shown here is derived from an EMBL/GenBank/DDBJ whole genome shotgun (WGS) entry which is preliminary data.</text>
</comment>
<evidence type="ECO:0000256" key="5">
    <source>
        <dbReference type="ARBA" id="ARBA00022786"/>
    </source>
</evidence>
<dbReference type="AlphaFoldDB" id="A0A7D9IQ81"/>
<dbReference type="InterPro" id="IPR000569">
    <property type="entry name" value="HECT_dom"/>
</dbReference>
<dbReference type="GO" id="GO:0016874">
    <property type="term" value="F:ligase activity"/>
    <property type="evidence" value="ECO:0007669"/>
    <property type="project" value="UniProtKB-KW"/>
</dbReference>